<dbReference type="InterPro" id="IPR036397">
    <property type="entry name" value="RNaseH_sf"/>
</dbReference>
<evidence type="ECO:0000259" key="4">
    <source>
        <dbReference type="SMART" id="SM00479"/>
    </source>
</evidence>
<dbReference type="InterPro" id="IPR012337">
    <property type="entry name" value="RNaseH-like_sf"/>
</dbReference>
<dbReference type="SUPFAM" id="SSF53098">
    <property type="entry name" value="Ribonuclease H-like"/>
    <property type="match status" value="1"/>
</dbReference>
<sequence length="216" mass="23244">MFVIPTTTGGMVGRTSDGRTAGKMADWTNLRYVVVDVEGNGQQPPDLVELAAVPIVGGVIREPMSWLVKPPRPIEYFATRIHGLTNNDVDDAPSFAAISGQVLHSLNSPALVAHNAHVDVGVLQRHLGEWECPEVFDTLKLAKRLVPNQMSYKLGSLVEAFKLAEGLPEGLSPHRATYDALVAARLFVLLATKAVALEKLRGQNSGGGKDEAPTLF</sequence>
<dbReference type="InterPro" id="IPR013520">
    <property type="entry name" value="Ribonucl_H"/>
</dbReference>
<evidence type="ECO:0000256" key="3">
    <source>
        <dbReference type="ARBA" id="ARBA00022839"/>
    </source>
</evidence>
<dbReference type="RefSeq" id="WP_371942491.1">
    <property type="nucleotide sequence ID" value="NZ_JAXCEH010000012.1"/>
</dbReference>
<dbReference type="Pfam" id="PF00929">
    <property type="entry name" value="RNase_T"/>
    <property type="match status" value="1"/>
</dbReference>
<dbReference type="SMART" id="SM00479">
    <property type="entry name" value="EXOIII"/>
    <property type="match status" value="1"/>
</dbReference>
<dbReference type="PANTHER" id="PTHR30231">
    <property type="entry name" value="DNA POLYMERASE III SUBUNIT EPSILON"/>
    <property type="match status" value="1"/>
</dbReference>
<evidence type="ECO:0000256" key="2">
    <source>
        <dbReference type="ARBA" id="ARBA00022801"/>
    </source>
</evidence>
<dbReference type="Proteomes" id="UP001569904">
    <property type="component" value="Unassembled WGS sequence"/>
</dbReference>
<keyword evidence="1" id="KW-0540">Nuclease</keyword>
<reference evidence="5 6" key="1">
    <citation type="submission" date="2023-11" db="EMBL/GenBank/DDBJ databases">
        <title>Actinomadura monticuli sp. nov., isolated from volcanic ash.</title>
        <authorList>
            <person name="Lee S.D."/>
            <person name="Yang H."/>
            <person name="Kim I.S."/>
        </authorList>
    </citation>
    <scope>NUCLEOTIDE SEQUENCE [LARGE SCALE GENOMIC DNA]</scope>
    <source>
        <strain evidence="5 6">DSM 45346</strain>
    </source>
</reference>
<gene>
    <name evidence="5" type="ORF">SM436_18905</name>
</gene>
<keyword evidence="2" id="KW-0378">Hydrolase</keyword>
<comment type="caution">
    <text evidence="5">The sequence shown here is derived from an EMBL/GenBank/DDBJ whole genome shotgun (WGS) entry which is preliminary data.</text>
</comment>
<feature type="domain" description="Exonuclease" evidence="4">
    <location>
        <begin position="31"/>
        <end position="196"/>
    </location>
</feature>
<organism evidence="5 6">
    <name type="scientific">Actinomadura chokoriensis</name>
    <dbReference type="NCBI Taxonomy" id="454156"/>
    <lineage>
        <taxon>Bacteria</taxon>
        <taxon>Bacillati</taxon>
        <taxon>Actinomycetota</taxon>
        <taxon>Actinomycetes</taxon>
        <taxon>Streptosporangiales</taxon>
        <taxon>Thermomonosporaceae</taxon>
        <taxon>Actinomadura</taxon>
    </lineage>
</organism>
<protein>
    <submittedName>
        <fullName evidence="5">3'-5' exonuclease</fullName>
    </submittedName>
</protein>
<accession>A0ABV4R1F7</accession>
<dbReference type="Gene3D" id="3.30.420.10">
    <property type="entry name" value="Ribonuclease H-like superfamily/Ribonuclease H"/>
    <property type="match status" value="1"/>
</dbReference>
<proteinExistence type="predicted"/>
<dbReference type="CDD" id="cd06127">
    <property type="entry name" value="DEDDh"/>
    <property type="match status" value="1"/>
</dbReference>
<evidence type="ECO:0000313" key="5">
    <source>
        <dbReference type="EMBL" id="MFA1555763.1"/>
    </source>
</evidence>
<dbReference type="EMBL" id="JAXCEH010000012">
    <property type="protein sequence ID" value="MFA1555763.1"/>
    <property type="molecule type" value="Genomic_DNA"/>
</dbReference>
<evidence type="ECO:0000313" key="6">
    <source>
        <dbReference type="Proteomes" id="UP001569904"/>
    </source>
</evidence>
<dbReference type="GO" id="GO:0004527">
    <property type="term" value="F:exonuclease activity"/>
    <property type="evidence" value="ECO:0007669"/>
    <property type="project" value="UniProtKB-KW"/>
</dbReference>
<evidence type="ECO:0000256" key="1">
    <source>
        <dbReference type="ARBA" id="ARBA00022722"/>
    </source>
</evidence>
<keyword evidence="6" id="KW-1185">Reference proteome</keyword>
<name>A0ABV4R1F7_9ACTN</name>
<keyword evidence="3 5" id="KW-0269">Exonuclease</keyword>
<dbReference type="PANTHER" id="PTHR30231:SF4">
    <property type="entry name" value="PROTEIN NEN2"/>
    <property type="match status" value="1"/>
</dbReference>